<dbReference type="InterPro" id="IPR017896">
    <property type="entry name" value="4Fe4S_Fe-S-bd"/>
</dbReference>
<evidence type="ECO:0000256" key="7">
    <source>
        <dbReference type="ARBA" id="ARBA00023004"/>
    </source>
</evidence>
<dbReference type="OrthoDB" id="9784571at2"/>
<protein>
    <submittedName>
        <fullName evidence="10">Putative iron-sulfur cluster-binding protein</fullName>
    </submittedName>
</protein>
<evidence type="ECO:0000259" key="9">
    <source>
        <dbReference type="PROSITE" id="PS51379"/>
    </source>
</evidence>
<keyword evidence="5" id="KW-0671">Queuosine biosynthesis</keyword>
<evidence type="ECO:0000313" key="10">
    <source>
        <dbReference type="EMBL" id="KXB66821.1"/>
    </source>
</evidence>
<keyword evidence="1" id="KW-0004">4Fe-4S</keyword>
<evidence type="ECO:0000256" key="3">
    <source>
        <dbReference type="ARBA" id="ARBA00022694"/>
    </source>
</evidence>
<name>A0A134AGK3_9FIRM</name>
<gene>
    <name evidence="10" type="ORF">HMPREF1863_00873</name>
</gene>
<dbReference type="Pfam" id="PF08331">
    <property type="entry name" value="QueG_DUF1730"/>
    <property type="match status" value="1"/>
</dbReference>
<dbReference type="SUPFAM" id="SSF46548">
    <property type="entry name" value="alpha-helical ferredoxin"/>
    <property type="match status" value="1"/>
</dbReference>
<reference evidence="11" key="1">
    <citation type="submission" date="2016-01" db="EMBL/GenBank/DDBJ databases">
        <authorList>
            <person name="Mitreva M."/>
            <person name="Pepin K.H."/>
            <person name="Mihindukulasuriya K.A."/>
            <person name="Fulton R."/>
            <person name="Fronick C."/>
            <person name="O'Laughlin M."/>
            <person name="Miner T."/>
            <person name="Herter B."/>
            <person name="Rosa B.A."/>
            <person name="Cordes M."/>
            <person name="Tomlinson C."/>
            <person name="Wollam A."/>
            <person name="Palsikar V.B."/>
            <person name="Mardis E.R."/>
            <person name="Wilson R.K."/>
        </authorList>
    </citation>
    <scope>NUCLEOTIDE SEQUENCE [LARGE SCALE GENOMIC DNA]</scope>
    <source>
        <strain evidence="11">DNF00729</strain>
    </source>
</reference>
<dbReference type="GO" id="GO:0051539">
    <property type="term" value="F:4 iron, 4 sulfur cluster binding"/>
    <property type="evidence" value="ECO:0007669"/>
    <property type="project" value="UniProtKB-KW"/>
</dbReference>
<evidence type="ECO:0000313" key="11">
    <source>
        <dbReference type="Proteomes" id="UP000070442"/>
    </source>
</evidence>
<keyword evidence="11" id="KW-1185">Reference proteome</keyword>
<keyword evidence="6" id="KW-0560">Oxidoreductase</keyword>
<dbReference type="GO" id="GO:0052693">
    <property type="term" value="F:epoxyqueuosine reductase activity"/>
    <property type="evidence" value="ECO:0007669"/>
    <property type="project" value="TreeGrafter"/>
</dbReference>
<dbReference type="EMBL" id="LSDG01000024">
    <property type="protein sequence ID" value="KXB66821.1"/>
    <property type="molecule type" value="Genomic_DNA"/>
</dbReference>
<proteinExistence type="predicted"/>
<dbReference type="InterPro" id="IPR013542">
    <property type="entry name" value="QueG_DUF1730"/>
</dbReference>
<comment type="caution">
    <text evidence="10">The sequence shown here is derived from an EMBL/GenBank/DDBJ whole genome shotgun (WGS) entry which is preliminary data.</text>
</comment>
<dbReference type="InterPro" id="IPR017900">
    <property type="entry name" value="4Fe4S_Fe_S_CS"/>
</dbReference>
<dbReference type="Gene3D" id="3.30.70.20">
    <property type="match status" value="1"/>
</dbReference>
<dbReference type="GO" id="GO:0046872">
    <property type="term" value="F:metal ion binding"/>
    <property type="evidence" value="ECO:0007669"/>
    <property type="project" value="UniProtKB-KW"/>
</dbReference>
<dbReference type="STRING" id="755172.HMPREF1863_00873"/>
<evidence type="ECO:0000256" key="1">
    <source>
        <dbReference type="ARBA" id="ARBA00022485"/>
    </source>
</evidence>
<feature type="domain" description="4Fe-4S ferredoxin-type" evidence="9">
    <location>
        <begin position="169"/>
        <end position="198"/>
    </location>
</feature>
<dbReference type="AlphaFoldDB" id="A0A134AGK3"/>
<accession>A0A134AGK3</accession>
<dbReference type="Proteomes" id="UP000070442">
    <property type="component" value="Unassembled WGS sequence"/>
</dbReference>
<dbReference type="PANTHER" id="PTHR30002">
    <property type="entry name" value="EPOXYQUEUOSINE REDUCTASE"/>
    <property type="match status" value="1"/>
</dbReference>
<dbReference type="RefSeq" id="WP_068367620.1">
    <property type="nucleotide sequence ID" value="NZ_KQ960173.1"/>
</dbReference>
<evidence type="ECO:0000256" key="2">
    <source>
        <dbReference type="ARBA" id="ARBA00022490"/>
    </source>
</evidence>
<keyword evidence="7" id="KW-0408">Iron</keyword>
<dbReference type="GO" id="GO:0008616">
    <property type="term" value="P:tRNA queuosine(34) biosynthetic process"/>
    <property type="evidence" value="ECO:0007669"/>
    <property type="project" value="UniProtKB-KW"/>
</dbReference>
<evidence type="ECO:0000256" key="4">
    <source>
        <dbReference type="ARBA" id="ARBA00022723"/>
    </source>
</evidence>
<keyword evidence="2" id="KW-0963">Cytoplasm</keyword>
<dbReference type="PROSITE" id="PS00198">
    <property type="entry name" value="4FE4S_FER_1"/>
    <property type="match status" value="1"/>
</dbReference>
<organism evidence="10 11">
    <name type="scientific">Aedoeadaptatus coxii</name>
    <dbReference type="NCBI Taxonomy" id="755172"/>
    <lineage>
        <taxon>Bacteria</taxon>
        <taxon>Bacillati</taxon>
        <taxon>Bacillota</taxon>
        <taxon>Tissierellia</taxon>
        <taxon>Tissierellales</taxon>
        <taxon>Peptoniphilaceae</taxon>
        <taxon>Aedoeadaptatus</taxon>
    </lineage>
</organism>
<keyword evidence="4" id="KW-0479">Metal-binding</keyword>
<sequence length="302" mass="34203">MEIEAIKNRIGFHDVAHIPAVALHEMKAIFEQREKNGRRLPIEPDSVNERIDPRCVLPSARSIVVAFEQTPFAEKMPEAKPGYGRLAGVSRDRDYHHLLGEKLRRLEQALKEEYPELESYLQVDTGPLYERGFAELTGKGFLGRNGLFIHDTLGSYVGIGLLVTNLPGGEIKVSEKKCGDCMKCVSACPGGALSKEGIVDPRRCRSWITQKRGELTEREKHIMGDWLYGCDQCQIVCPKNQGIEHTFQVEDPVEHISLDAIRETSNRTFKESFGHLSGSWRGAKQWKKNADYIDDYFGKDRE</sequence>
<dbReference type="NCBIfam" id="TIGR00276">
    <property type="entry name" value="tRNA epoxyqueuosine(34) reductase QueG"/>
    <property type="match status" value="1"/>
</dbReference>
<dbReference type="InterPro" id="IPR004453">
    <property type="entry name" value="QueG"/>
</dbReference>
<dbReference type="Pfam" id="PF13484">
    <property type="entry name" value="Fer4_16"/>
    <property type="match status" value="1"/>
</dbReference>
<evidence type="ECO:0000256" key="6">
    <source>
        <dbReference type="ARBA" id="ARBA00023002"/>
    </source>
</evidence>
<evidence type="ECO:0000256" key="8">
    <source>
        <dbReference type="ARBA" id="ARBA00023014"/>
    </source>
</evidence>
<keyword evidence="3" id="KW-0819">tRNA processing</keyword>
<dbReference type="PROSITE" id="PS51379">
    <property type="entry name" value="4FE4S_FER_2"/>
    <property type="match status" value="1"/>
</dbReference>
<keyword evidence="8" id="KW-0411">Iron-sulfur</keyword>
<evidence type="ECO:0000256" key="5">
    <source>
        <dbReference type="ARBA" id="ARBA00022785"/>
    </source>
</evidence>
<dbReference type="PATRIC" id="fig|755172.3.peg.831"/>
<dbReference type="PANTHER" id="PTHR30002:SF4">
    <property type="entry name" value="EPOXYQUEUOSINE REDUCTASE"/>
    <property type="match status" value="1"/>
</dbReference>